<sequence>MNKDLISDRQFFMLIFVSITSLTYFSVPTMLVPAVKQDLWLSMVIGTVIDIYVAYLLAWLGRAYPGQSLVQYSVTILGKAGYALGFIFILFFAVVICLSLFIFSNFLSSTLLVGTPLIVLTSTMAVAAGWAAYNGIETIARLAEIISVLILLVSVAGVLISIPQLELSNLLPQLENGAWPAVKASVYPASWFGVCILMGMVMPHHNNPKRTFKLKASAVLLGASIMTLWLLNSIAALGQEVVGRLYYPVYAFTRTIQLVFLERVDILMMLVYISGTFITLSVLYYIAAEGAAQLFGTRSHRKWILPFGVLVTILPVLPPFGKNMLHTFKVFEFWFPLTALLVEGGLTTLLFVAALFRNRKKKPS</sequence>
<accession>A0A927CNJ9</accession>
<name>A0A927CNJ9_9BACL</name>
<feature type="transmembrane region" description="Helical" evidence="8">
    <location>
        <begin position="109"/>
        <end position="133"/>
    </location>
</feature>
<evidence type="ECO:0000256" key="1">
    <source>
        <dbReference type="ARBA" id="ARBA00004141"/>
    </source>
</evidence>
<evidence type="ECO:0000256" key="4">
    <source>
        <dbReference type="ARBA" id="ARBA00022544"/>
    </source>
</evidence>
<protein>
    <submittedName>
        <fullName evidence="9">Endospore germination permease</fullName>
    </submittedName>
</protein>
<dbReference type="GO" id="GO:0009847">
    <property type="term" value="P:spore germination"/>
    <property type="evidence" value="ECO:0007669"/>
    <property type="project" value="InterPro"/>
</dbReference>
<keyword evidence="7 8" id="KW-0472">Membrane</keyword>
<comment type="similarity">
    <text evidence="2">Belongs to the amino acid-polyamine-organocation (APC) superfamily. Spore germination protein (SGP) (TC 2.A.3.9) family.</text>
</comment>
<dbReference type="PANTHER" id="PTHR34975">
    <property type="entry name" value="SPORE GERMINATION PROTEIN A2"/>
    <property type="match status" value="1"/>
</dbReference>
<feature type="transmembrane region" description="Helical" evidence="8">
    <location>
        <begin position="185"/>
        <end position="202"/>
    </location>
</feature>
<evidence type="ECO:0000256" key="6">
    <source>
        <dbReference type="ARBA" id="ARBA00022989"/>
    </source>
</evidence>
<feature type="transmembrane region" description="Helical" evidence="8">
    <location>
        <begin position="81"/>
        <end position="103"/>
    </location>
</feature>
<dbReference type="Gene3D" id="1.20.1740.10">
    <property type="entry name" value="Amino acid/polyamine transporter I"/>
    <property type="match status" value="1"/>
</dbReference>
<feature type="transmembrane region" description="Helical" evidence="8">
    <location>
        <begin position="39"/>
        <end position="60"/>
    </location>
</feature>
<evidence type="ECO:0000313" key="10">
    <source>
        <dbReference type="Proteomes" id="UP000632125"/>
    </source>
</evidence>
<keyword evidence="3" id="KW-0813">Transport</keyword>
<evidence type="ECO:0000256" key="7">
    <source>
        <dbReference type="ARBA" id="ARBA00023136"/>
    </source>
</evidence>
<feature type="transmembrane region" description="Helical" evidence="8">
    <location>
        <begin position="333"/>
        <end position="356"/>
    </location>
</feature>
<dbReference type="GO" id="GO:0016020">
    <property type="term" value="C:membrane"/>
    <property type="evidence" value="ECO:0007669"/>
    <property type="project" value="UniProtKB-SubCell"/>
</dbReference>
<dbReference type="PANTHER" id="PTHR34975:SF2">
    <property type="entry name" value="SPORE GERMINATION PROTEIN A2"/>
    <property type="match status" value="1"/>
</dbReference>
<gene>
    <name evidence="9" type="ORF">IDH41_14805</name>
</gene>
<evidence type="ECO:0000313" key="9">
    <source>
        <dbReference type="EMBL" id="MBD2869858.1"/>
    </source>
</evidence>
<comment type="subcellular location">
    <subcellularLocation>
        <location evidence="1">Membrane</location>
        <topology evidence="1">Multi-pass membrane protein</topology>
    </subcellularLocation>
</comment>
<proteinExistence type="inferred from homology"/>
<evidence type="ECO:0000256" key="3">
    <source>
        <dbReference type="ARBA" id="ARBA00022448"/>
    </source>
</evidence>
<dbReference type="RefSeq" id="WP_190862286.1">
    <property type="nucleotide sequence ID" value="NZ_JACXIY010000016.1"/>
</dbReference>
<evidence type="ECO:0000256" key="2">
    <source>
        <dbReference type="ARBA" id="ARBA00007998"/>
    </source>
</evidence>
<dbReference type="NCBIfam" id="TIGR00912">
    <property type="entry name" value="2A0309"/>
    <property type="match status" value="1"/>
</dbReference>
<reference evidence="9" key="1">
    <citation type="submission" date="2020-09" db="EMBL/GenBank/DDBJ databases">
        <title>A novel bacterium of genus Paenibacillus, isolated from South China Sea.</title>
        <authorList>
            <person name="Huang H."/>
            <person name="Mo K."/>
            <person name="Hu Y."/>
        </authorList>
    </citation>
    <scope>NUCLEOTIDE SEQUENCE</scope>
    <source>
        <strain evidence="9">IB182493</strain>
    </source>
</reference>
<keyword evidence="10" id="KW-1185">Reference proteome</keyword>
<evidence type="ECO:0000256" key="5">
    <source>
        <dbReference type="ARBA" id="ARBA00022692"/>
    </source>
</evidence>
<organism evidence="9 10">
    <name type="scientific">Paenibacillus arenilitoris</name>
    <dbReference type="NCBI Taxonomy" id="2772299"/>
    <lineage>
        <taxon>Bacteria</taxon>
        <taxon>Bacillati</taxon>
        <taxon>Bacillota</taxon>
        <taxon>Bacilli</taxon>
        <taxon>Bacillales</taxon>
        <taxon>Paenibacillaceae</taxon>
        <taxon>Paenibacillus</taxon>
    </lineage>
</organism>
<feature type="transmembrane region" description="Helical" evidence="8">
    <location>
        <begin position="12"/>
        <end position="33"/>
    </location>
</feature>
<evidence type="ECO:0000256" key="8">
    <source>
        <dbReference type="SAM" id="Phobius"/>
    </source>
</evidence>
<keyword evidence="6 8" id="KW-1133">Transmembrane helix</keyword>
<feature type="transmembrane region" description="Helical" evidence="8">
    <location>
        <begin position="266"/>
        <end position="287"/>
    </location>
</feature>
<dbReference type="AlphaFoldDB" id="A0A927CNJ9"/>
<feature type="transmembrane region" description="Helical" evidence="8">
    <location>
        <begin position="145"/>
        <end position="165"/>
    </location>
</feature>
<dbReference type="EMBL" id="JACXIY010000016">
    <property type="protein sequence ID" value="MBD2869858.1"/>
    <property type="molecule type" value="Genomic_DNA"/>
</dbReference>
<dbReference type="InterPro" id="IPR004761">
    <property type="entry name" value="Spore_GerAB"/>
</dbReference>
<keyword evidence="4" id="KW-0309">Germination</keyword>
<keyword evidence="5 8" id="KW-0812">Transmembrane</keyword>
<feature type="transmembrane region" description="Helical" evidence="8">
    <location>
        <begin position="214"/>
        <end position="237"/>
    </location>
</feature>
<dbReference type="Pfam" id="PF03845">
    <property type="entry name" value="Spore_permease"/>
    <property type="match status" value="1"/>
</dbReference>
<dbReference type="Proteomes" id="UP000632125">
    <property type="component" value="Unassembled WGS sequence"/>
</dbReference>
<comment type="caution">
    <text evidence="9">The sequence shown here is derived from an EMBL/GenBank/DDBJ whole genome shotgun (WGS) entry which is preliminary data.</text>
</comment>
<feature type="transmembrane region" description="Helical" evidence="8">
    <location>
        <begin position="303"/>
        <end position="321"/>
    </location>
</feature>